<feature type="region of interest" description="Disordered" evidence="1">
    <location>
        <begin position="681"/>
        <end position="722"/>
    </location>
</feature>
<comment type="caution">
    <text evidence="2">The sequence shown here is derived from an EMBL/GenBank/DDBJ whole genome shotgun (WGS) entry which is preliminary data.</text>
</comment>
<accession>A0A813J0F2</accession>
<feature type="compositionally biased region" description="Polar residues" evidence="1">
    <location>
        <begin position="1365"/>
        <end position="1378"/>
    </location>
</feature>
<gene>
    <name evidence="2" type="ORF">PGLA2088_LOCUS14523</name>
</gene>
<feature type="region of interest" description="Disordered" evidence="1">
    <location>
        <begin position="746"/>
        <end position="799"/>
    </location>
</feature>
<feature type="region of interest" description="Disordered" evidence="1">
    <location>
        <begin position="2341"/>
        <end position="2381"/>
    </location>
</feature>
<feature type="compositionally biased region" description="Acidic residues" evidence="1">
    <location>
        <begin position="692"/>
        <end position="702"/>
    </location>
</feature>
<protein>
    <submittedName>
        <fullName evidence="2">Uncharacterized protein</fullName>
    </submittedName>
</protein>
<feature type="compositionally biased region" description="Acidic residues" evidence="1">
    <location>
        <begin position="2546"/>
        <end position="2556"/>
    </location>
</feature>
<evidence type="ECO:0000256" key="1">
    <source>
        <dbReference type="SAM" id="MobiDB-lite"/>
    </source>
</evidence>
<organism evidence="2 3">
    <name type="scientific">Polarella glacialis</name>
    <name type="common">Dinoflagellate</name>
    <dbReference type="NCBI Taxonomy" id="89957"/>
    <lineage>
        <taxon>Eukaryota</taxon>
        <taxon>Sar</taxon>
        <taxon>Alveolata</taxon>
        <taxon>Dinophyceae</taxon>
        <taxon>Suessiales</taxon>
        <taxon>Suessiaceae</taxon>
        <taxon>Polarella</taxon>
    </lineage>
</organism>
<dbReference type="Proteomes" id="UP000626109">
    <property type="component" value="Unassembled WGS sequence"/>
</dbReference>
<dbReference type="EMBL" id="CAJNNW010017713">
    <property type="protein sequence ID" value="CAE8661452.1"/>
    <property type="molecule type" value="Genomic_DNA"/>
</dbReference>
<name>A0A813J0F2_POLGL</name>
<sequence length="2659" mass="291061">MDDVPGEESRDERAGVLLLAQFLSEKGSNNDDNGNSSITLLGSTYTEELHLEPPPLYAGRYGREELEVCTYHEELGHWKQDNRGWVRIEKLSSWENQRESAGFCPWPEIAGQWASDWDLPVHVARGHVDTPTTRLALTAAAEGESDLLRLDEANTKLRLLDAALLLGHAEAAVVLAEMCGQMRPLRIWAVSDLAHVSYTKLDPIGPVRRPGLASPHYLEAHAASGAVFKAGDFQDYLATGVNVFSDYTLLELVVFGGHVELASLMKANEPTRTFETSFHSPFGFLGFNAGTQTFHVHPAALDVLDILGIGCSSLKFRNEGSYSALTCSQCYEHVDVYLRGQSFLFLAILLCDFTQVARMSAGGADLSIGDSLDQLLNEQSWNQALCVECRVHVRFPYDSLPGLRWRTIEVALSSAFHSAFGKVKKFTATAARGGFVQQMNLMTPLAHKIFGFASELPTGLQRLPSHCLFSLDKDPLLLESVLSGAASGSTEPSHGQADQSLAFASEESAAPLPPVAEEEVLAEEALSKEDDLGLAAAMQQSEAEALSQEQQEVHKALLLSKEEIFSNDHVVLWRLTKCSARISDALSTSDELRACHDRVLEAGCELTPTWAGGAVLLVPLTLELYEELGLKFAPYHVLSLSSDRDRLLAALMSFPSKKRPTVSSDHRAALLHTGDLSGISGGSGGVGLDQQAFEESDQEENDEVGRSEVSEAEEGRSQGQPPCNAVITLEIVRTFLDFPLSRDVSEASSSGLVRSAPEVSWGRGEDEPRPGNQQRGGGGGGILSSNPRRWGGKSLGRSAGQKKGIGVVVEAWLSRTSRDNLWSPTVLAMADVPGEESRDEPSWVPLLAQFLSEVQKPEDLVIWGWDRFGLRRVVALRELRLAAVLFAEKGRSRIQVSLLDLARRFGHYEVARTLSRLGIKSRALTSEDVQAGTISNVIDYEELGRFTHHEELGDWKQMIDRGWARIEKHCNANGNNSSRSQTNSAGFCPWPEMAGQWASDWDMPVHVARGHVDTPATRRALTAAAEGELDMIQLDEADAKLRLLDAALLLGHVEASVVLAELCGQMRPLRIWAVSDLACRSFTRLDPHGLVQRPRLASPHYLEAHAAAGAVSKAGEFQDHTFLSGYTLLELVVLGGHVKLASFMKANEPTRAFETSFSDPLDLLDFNAGTQTCHVHPAVLDVLDSLGIGCSSLKFRNERIDFPIACTQCDKHFDVDLRGQSFLFLAILLCDFTQVARMTAGGADLSPEDSLDLLLNEQSWNQILCVECGVHVRFLHDSLPGLRWKTIEVALSSAFRSAFDKVKKCTAAVARGGFVQQMNLMTPLAHKIFGFAAELPTGLQRLRSHCLASLDKDPLLLESVLSGAASGSTEPSNEQADQSPVYASEESVVPLPAAAEDALAEEVPSKEDDLGLAAAMQQSDAEALAQEQQAVHKAVLLSKADGFSSDHTVLWRLDKSSKKKSDVLSTSEELRACHDRVREAGCELTPTWAGGAVLLVPMTLELYQELGLKFAPYHVLSLGSDKEHIEAALRLSKSIRRGQLSAQTTVLRCCRQVILAASVGVAVELDGISRHLRNRIKRRVMRMAEARSARPKKDAVKGLLLKFPGVEERTNQGKGINSVEEEEEEEEEDIPVWAFALKLPISDVGSVLIIDLVLWCDFELSDALRNLPRTPVYFVSCFYAIIWYSEMYEQLQALRTSSDVSTFFSLRPAAIDDLICFESAVLGVSRLYQCSRQCQDSRAKLEGIGVVVEAWLSRTSRDSLRSPTFLAMADVPGEESRDEPSGVPLLAQFLSEAQEPEDLVIWGWDRLGLRRVVALRGLRLAAVLFAEEDSSNNKDGNSRIAILGSTYTEELCTSPPDRYTYVWREVDVSLLDLALRFGHYEVARTLNRLGIKSRSLTKKDFQAGTFSNVIDYEKPSGGTHHEELGDWKQDDCRGWARIEKQCEKCRNGGNFLFPEKERAGYCPWPLRQNTDVVGQRASDWDLPVHVARGHVDTPTTRLALAAAAEGELDMLGLDEADAKLRLLDAALLLGHVAAAVVLAELCGQMRPLRIWSLADLVRIRSHEQRLRLASPQYLEAHAAAGAVFKAGEFQFQDHISLSDYTLLELVVRGGHVELASFMKANEPARAFETNFSDPLDLLDFNAGTQTCHVHPAVLDVLDILGIGCSNLKFRNEGLYFPIDCSQCYVAVDLDLRGQSFLFLAMLLCDFRQVARMIVSGADLSSGDSLDQLLNEGSWHQDAFCGPCGVHVSFPYDSSPGLRWTTIEVALSSAFHTALDKVKKCTTTVARGGLVQQMNLMTPLAHKIFVFAAELPTGLQRLRLHCLASLDRDPLSLESVLFDAASSSTEPSNHQADQSPVHASEESAAPLPAAAEEDVPAEEALSKEDDLGLAAAMQQSEAEALSQEQQEVHKALLLSKEETFSNDHVVLWRLTKCSARISDALSTSEELRACHDRVLEAGCELTPKWAGGAVLLVPLTLELYQELGLKFAPYHVLSLSSDRERLLAALMSFPSKKRPTVSSDHRAALLHTGDLSGISGGSGGVGLDQQAFEESDQEENDEVGRSEVSEAEEGRSQRQPPCHTVTTLEIVRTFLDFPLPRDVFEASSSGLVRSAPEVSWGRGEDESRQGNQQCGGGGGGILSSNPRRWGGKSLGRSAGQKKGA</sequence>
<feature type="compositionally biased region" description="Basic and acidic residues" evidence="1">
    <location>
        <begin position="703"/>
        <end position="716"/>
    </location>
</feature>
<evidence type="ECO:0000313" key="2">
    <source>
        <dbReference type="EMBL" id="CAE8661452.1"/>
    </source>
</evidence>
<evidence type="ECO:0000313" key="3">
    <source>
        <dbReference type="Proteomes" id="UP000626109"/>
    </source>
</evidence>
<feature type="region of interest" description="Disordered" evidence="1">
    <location>
        <begin position="1363"/>
        <end position="1386"/>
    </location>
</feature>
<feature type="region of interest" description="Disordered" evidence="1">
    <location>
        <begin position="2535"/>
        <end position="2579"/>
    </location>
</feature>
<proteinExistence type="predicted"/>
<feature type="compositionally biased region" description="Polar residues" evidence="1">
    <location>
        <begin position="2341"/>
        <end position="2353"/>
    </location>
</feature>
<feature type="compositionally biased region" description="Basic and acidic residues" evidence="1">
    <location>
        <begin position="2557"/>
        <end position="2571"/>
    </location>
</feature>
<reference evidence="2" key="1">
    <citation type="submission" date="2021-02" db="EMBL/GenBank/DDBJ databases">
        <authorList>
            <person name="Dougan E. K."/>
            <person name="Rhodes N."/>
            <person name="Thang M."/>
            <person name="Chan C."/>
        </authorList>
    </citation>
    <scope>NUCLEOTIDE SEQUENCE</scope>
</reference>
<feature type="region of interest" description="Disordered" evidence="1">
    <location>
        <begin position="2609"/>
        <end position="2659"/>
    </location>
</feature>